<dbReference type="GO" id="GO:0004622">
    <property type="term" value="F:phosphatidylcholine lysophospholipase activity"/>
    <property type="evidence" value="ECO:0007669"/>
    <property type="project" value="TreeGrafter"/>
</dbReference>
<evidence type="ECO:0000313" key="3">
    <source>
        <dbReference type="Proteomes" id="UP000002217"/>
    </source>
</evidence>
<keyword evidence="3" id="KW-1185">Reference proteome</keyword>
<organism evidence="2 3">
    <name type="scientific">Desulfofarcimen acetoxidans (strain ATCC 49208 / DSM 771 / KCTC 5769 / VKM B-1644 / 5575)</name>
    <name type="common">Desulfotomaculum acetoxidans</name>
    <dbReference type="NCBI Taxonomy" id="485916"/>
    <lineage>
        <taxon>Bacteria</taxon>
        <taxon>Bacillati</taxon>
        <taxon>Bacillota</taxon>
        <taxon>Clostridia</taxon>
        <taxon>Eubacteriales</taxon>
        <taxon>Peptococcaceae</taxon>
        <taxon>Desulfofarcimen</taxon>
    </lineage>
</organism>
<protein>
    <submittedName>
        <fullName evidence="2">Lipolytic protein G-D-S-L family</fullName>
    </submittedName>
</protein>
<dbReference type="OrthoDB" id="9777593at2"/>
<dbReference type="CDD" id="cd04501">
    <property type="entry name" value="SGNH_hydrolase_like_4"/>
    <property type="match status" value="1"/>
</dbReference>
<dbReference type="InterPro" id="IPR036514">
    <property type="entry name" value="SGNH_hydro_sf"/>
</dbReference>
<accession>C8W261</accession>
<dbReference type="RefSeq" id="WP_015756443.1">
    <property type="nucleotide sequence ID" value="NC_013216.1"/>
</dbReference>
<dbReference type="HOGENOM" id="CLU_051989_5_0_9"/>
<dbReference type="AlphaFoldDB" id="C8W261"/>
<dbReference type="PANTHER" id="PTHR30383:SF5">
    <property type="entry name" value="SGNH HYDROLASE-TYPE ESTERASE DOMAIN-CONTAINING PROTEIN"/>
    <property type="match status" value="1"/>
</dbReference>
<proteinExistence type="predicted"/>
<dbReference type="Gene3D" id="3.40.50.1110">
    <property type="entry name" value="SGNH hydrolase"/>
    <property type="match status" value="1"/>
</dbReference>
<name>C8W261_DESAS</name>
<dbReference type="Proteomes" id="UP000002217">
    <property type="component" value="Chromosome"/>
</dbReference>
<dbReference type="Pfam" id="PF13472">
    <property type="entry name" value="Lipase_GDSL_2"/>
    <property type="match status" value="1"/>
</dbReference>
<dbReference type="InterPro" id="IPR013830">
    <property type="entry name" value="SGNH_hydro"/>
</dbReference>
<dbReference type="InterPro" id="IPR051532">
    <property type="entry name" value="Ester_Hydrolysis_Enzymes"/>
</dbReference>
<dbReference type="eggNOG" id="COG2755">
    <property type="taxonomic scope" value="Bacteria"/>
</dbReference>
<gene>
    <name evidence="2" type="ordered locus">Dtox_0817</name>
</gene>
<evidence type="ECO:0000313" key="2">
    <source>
        <dbReference type="EMBL" id="ACV61725.1"/>
    </source>
</evidence>
<dbReference type="KEGG" id="dae:Dtox_0817"/>
<dbReference type="PANTHER" id="PTHR30383">
    <property type="entry name" value="THIOESTERASE 1/PROTEASE 1/LYSOPHOSPHOLIPASE L1"/>
    <property type="match status" value="1"/>
</dbReference>
<reference evidence="2 3" key="1">
    <citation type="journal article" date="2009" name="Stand. Genomic Sci.">
        <title>Complete genome sequence of Desulfotomaculum acetoxidans type strain (5575).</title>
        <authorList>
            <person name="Spring S."/>
            <person name="Lapidus A."/>
            <person name="Schroder M."/>
            <person name="Gleim D."/>
            <person name="Sims D."/>
            <person name="Meincke L."/>
            <person name="Glavina Del Rio T."/>
            <person name="Tice H."/>
            <person name="Copeland A."/>
            <person name="Cheng J.F."/>
            <person name="Lucas S."/>
            <person name="Chen F."/>
            <person name="Nolan M."/>
            <person name="Bruce D."/>
            <person name="Goodwin L."/>
            <person name="Pitluck S."/>
            <person name="Ivanova N."/>
            <person name="Mavromatis K."/>
            <person name="Mikhailova N."/>
            <person name="Pati A."/>
            <person name="Chen A."/>
            <person name="Palaniappan K."/>
            <person name="Land M."/>
            <person name="Hauser L."/>
            <person name="Chang Y.J."/>
            <person name="Jeffries C.D."/>
            <person name="Chain P."/>
            <person name="Saunders E."/>
            <person name="Brettin T."/>
            <person name="Detter J.C."/>
            <person name="Goker M."/>
            <person name="Bristow J."/>
            <person name="Eisen J.A."/>
            <person name="Markowitz V."/>
            <person name="Hugenholtz P."/>
            <person name="Kyrpides N.C."/>
            <person name="Klenk H.P."/>
            <person name="Han C."/>
        </authorList>
    </citation>
    <scope>NUCLEOTIDE SEQUENCE [LARGE SCALE GENOMIC DNA]</scope>
    <source>
        <strain evidence="3">ATCC 49208 / DSM 771 / VKM B-1644</strain>
    </source>
</reference>
<sequence length="331" mass="36589">MLEVWGESGQLRADAVIKLFIKKNETDKYEIFVGDEINPIFSEQVMICSPDFTQNIRRTLTKILEQLESLKVSSVLVQFSISQPAGSSPIEDILLAEVRRHLAVGSVLGRVVFATADQKVGKRLEQLINRNNTVCLGDSITYGYPYDSQVSWVKLLADRLGVTMINKGVNGDTLSQMASRFERDVISCRPALVVILGGTNDAFMGAASESVGSAIAYMVEQSFAAGICPALGLPAAVTGEGILSEVSPEELYSVETELKIMRNWIRNYAEENHLPLLDFYTPLLAPGGMGDPRYFVDGYHPNRAGYRELSFSIEKSLVPIMNRICLHNFKI</sequence>
<dbReference type="SUPFAM" id="SSF52266">
    <property type="entry name" value="SGNH hydrolase"/>
    <property type="match status" value="1"/>
</dbReference>
<evidence type="ECO:0000259" key="1">
    <source>
        <dbReference type="Pfam" id="PF13472"/>
    </source>
</evidence>
<feature type="domain" description="SGNH hydrolase-type esterase" evidence="1">
    <location>
        <begin position="135"/>
        <end position="307"/>
    </location>
</feature>
<dbReference type="STRING" id="485916.Dtox_0817"/>
<dbReference type="EMBL" id="CP001720">
    <property type="protein sequence ID" value="ACV61725.1"/>
    <property type="molecule type" value="Genomic_DNA"/>
</dbReference>